<dbReference type="Pfam" id="PF12973">
    <property type="entry name" value="Cupin_7"/>
    <property type="match status" value="1"/>
</dbReference>
<accession>A0A5B7YIL7</accession>
<dbReference type="Proteomes" id="UP000304912">
    <property type="component" value="Chromosome"/>
</dbReference>
<dbReference type="CDD" id="cd20303">
    <property type="entry name" value="cupin_ChrR_1"/>
    <property type="match status" value="1"/>
</dbReference>
<dbReference type="EMBL" id="CP039852">
    <property type="protein sequence ID" value="QCZ95123.1"/>
    <property type="molecule type" value="Genomic_DNA"/>
</dbReference>
<name>A0A5B7YIL7_9ALTE</name>
<evidence type="ECO:0000313" key="2">
    <source>
        <dbReference type="EMBL" id="QCZ95123.1"/>
    </source>
</evidence>
<protein>
    <submittedName>
        <fullName evidence="2">Cupin</fullName>
    </submittedName>
</protein>
<dbReference type="SUPFAM" id="SSF51182">
    <property type="entry name" value="RmlC-like cupins"/>
    <property type="match status" value="2"/>
</dbReference>
<dbReference type="AlphaFoldDB" id="A0A5B7YIL7"/>
<evidence type="ECO:0000313" key="3">
    <source>
        <dbReference type="Proteomes" id="UP000304912"/>
    </source>
</evidence>
<dbReference type="InterPro" id="IPR025979">
    <property type="entry name" value="ChrR-like_cupin_dom"/>
</dbReference>
<dbReference type="InterPro" id="IPR014710">
    <property type="entry name" value="RmlC-like_jellyroll"/>
</dbReference>
<evidence type="ECO:0000259" key="1">
    <source>
        <dbReference type="Pfam" id="PF12973"/>
    </source>
</evidence>
<sequence length="220" mass="24489">MLNQNYSQSVLIDTQQLEWESSPASHVWRKKLEREASESGKATSLVRYDEGAAFSTHTHPAGEEIFVIKGTFSDESGDYPAGSYLRNPAKSRHAPYSETGCELFVKLCYFSPGDTRSVRLNTNIAGWQQGMTSAQKVLPLHQFDEEITQLVELDKGASWHPVIPENGFEALVLSGELSEQDIKIPAMSWLRRPTGDDPRFTVSKGPVKILLKTGHLPTRG</sequence>
<proteinExistence type="predicted"/>
<dbReference type="KEGG" id="salk:FBQ74_01790"/>
<reference evidence="2 3" key="1">
    <citation type="submission" date="2019-04" db="EMBL/GenBank/DDBJ databases">
        <title>Salinimonas iocasae sp. nov., a halophilic bacterium isolated from the outer tube casing of tubeworms in Okinawa Trough.</title>
        <authorList>
            <person name="Zhang H."/>
            <person name="Wang H."/>
            <person name="Li C."/>
        </authorList>
    </citation>
    <scope>NUCLEOTIDE SEQUENCE [LARGE SCALE GENOMIC DNA]</scope>
    <source>
        <strain evidence="2 3">KX18D6</strain>
    </source>
</reference>
<feature type="domain" description="ChrR-like cupin" evidence="1">
    <location>
        <begin position="8"/>
        <end position="108"/>
    </location>
</feature>
<dbReference type="InterPro" id="IPR011051">
    <property type="entry name" value="RmlC_Cupin_sf"/>
</dbReference>
<keyword evidence="3" id="KW-1185">Reference proteome</keyword>
<dbReference type="OrthoDB" id="9801227at2"/>
<organism evidence="2 3">
    <name type="scientific">Salinimonas iocasae</name>
    <dbReference type="NCBI Taxonomy" id="2572577"/>
    <lineage>
        <taxon>Bacteria</taxon>
        <taxon>Pseudomonadati</taxon>
        <taxon>Pseudomonadota</taxon>
        <taxon>Gammaproteobacteria</taxon>
        <taxon>Alteromonadales</taxon>
        <taxon>Alteromonadaceae</taxon>
        <taxon>Alteromonas/Salinimonas group</taxon>
        <taxon>Salinimonas</taxon>
    </lineage>
</organism>
<gene>
    <name evidence="2" type="ORF">FBQ74_01790</name>
</gene>
<dbReference type="Gene3D" id="2.60.120.10">
    <property type="entry name" value="Jelly Rolls"/>
    <property type="match status" value="1"/>
</dbReference>